<sequence length="134" mass="14253">MAAQVLSRLVVKGPQQASPEDNPPPLSSPRCPLSVSTQLAAEVGCQHRCSCIPLFFSSMDRTPGPAASGSLLCPFDPQSGQMVGHTELSSGSGLSFETELLLCTVATCLVRKTINANHWGNPCIENFLPVHIQH</sequence>
<keyword evidence="2" id="KW-1185">Reference proteome</keyword>
<accession>A0ABU7A8Z3</accession>
<proteinExistence type="predicted"/>
<comment type="caution">
    <text evidence="1">The sequence shown here is derived from an EMBL/GenBank/DDBJ whole genome shotgun (WGS) entry which is preliminary data.</text>
</comment>
<reference evidence="1 2" key="1">
    <citation type="submission" date="2021-07" db="EMBL/GenBank/DDBJ databases">
        <authorList>
            <person name="Palmer J.M."/>
        </authorList>
    </citation>
    <scope>NUCLEOTIDE SEQUENCE [LARGE SCALE GENOMIC DNA]</scope>
    <source>
        <strain evidence="1 2">AT_MEX2019</strain>
        <tissue evidence="1">Muscle</tissue>
    </source>
</reference>
<evidence type="ECO:0000313" key="1">
    <source>
        <dbReference type="EMBL" id="MED6234592.1"/>
    </source>
</evidence>
<dbReference type="Proteomes" id="UP001345963">
    <property type="component" value="Unassembled WGS sequence"/>
</dbReference>
<protein>
    <submittedName>
        <fullName evidence="1">Uncharacterized protein</fullName>
    </submittedName>
</protein>
<dbReference type="EMBL" id="JAHUTI010009859">
    <property type="protein sequence ID" value="MED6234592.1"/>
    <property type="molecule type" value="Genomic_DNA"/>
</dbReference>
<gene>
    <name evidence="1" type="ORF">ATANTOWER_010460</name>
</gene>
<organism evidence="1 2">
    <name type="scientific">Ataeniobius toweri</name>
    <dbReference type="NCBI Taxonomy" id="208326"/>
    <lineage>
        <taxon>Eukaryota</taxon>
        <taxon>Metazoa</taxon>
        <taxon>Chordata</taxon>
        <taxon>Craniata</taxon>
        <taxon>Vertebrata</taxon>
        <taxon>Euteleostomi</taxon>
        <taxon>Actinopterygii</taxon>
        <taxon>Neopterygii</taxon>
        <taxon>Teleostei</taxon>
        <taxon>Neoteleostei</taxon>
        <taxon>Acanthomorphata</taxon>
        <taxon>Ovalentaria</taxon>
        <taxon>Atherinomorphae</taxon>
        <taxon>Cyprinodontiformes</taxon>
        <taxon>Goodeidae</taxon>
        <taxon>Ataeniobius</taxon>
    </lineage>
</organism>
<evidence type="ECO:0000313" key="2">
    <source>
        <dbReference type="Proteomes" id="UP001345963"/>
    </source>
</evidence>
<name>A0ABU7A8Z3_9TELE</name>